<dbReference type="Proteomes" id="UP000518266">
    <property type="component" value="Unassembled WGS sequence"/>
</dbReference>
<sequence>MDLSLQAIDFLLASSIQDGWPPPDCSADGKGGDNEGDEDVTAVFRGHLSSRGGVVHSARFSKNAAFSLTAPAHTARLPDCDGPSFSCTVVSFSPFPRQKPEARLKPM</sequence>
<evidence type="ECO:0000313" key="2">
    <source>
        <dbReference type="Proteomes" id="UP000518266"/>
    </source>
</evidence>
<proteinExistence type="predicted"/>
<accession>A0A7J5Y432</accession>
<keyword evidence="2" id="KW-1185">Reference proteome</keyword>
<reference evidence="1 2" key="1">
    <citation type="submission" date="2020-03" db="EMBL/GenBank/DDBJ databases">
        <title>Dissostichus mawsoni Genome sequencing and assembly.</title>
        <authorList>
            <person name="Park H."/>
        </authorList>
    </citation>
    <scope>NUCLEOTIDE SEQUENCE [LARGE SCALE GENOMIC DNA]</scope>
    <source>
        <strain evidence="1">DM0001</strain>
        <tissue evidence="1">Muscle</tissue>
    </source>
</reference>
<comment type="caution">
    <text evidence="1">The sequence shown here is derived from an EMBL/GenBank/DDBJ whole genome shotgun (WGS) entry which is preliminary data.</text>
</comment>
<evidence type="ECO:0000313" key="1">
    <source>
        <dbReference type="EMBL" id="KAF3843417.1"/>
    </source>
</evidence>
<dbReference type="EMBL" id="JAAKFY010000018">
    <property type="protein sequence ID" value="KAF3843417.1"/>
    <property type="molecule type" value="Genomic_DNA"/>
</dbReference>
<protein>
    <submittedName>
        <fullName evidence="1">Uncharacterized protein</fullName>
    </submittedName>
</protein>
<gene>
    <name evidence="1" type="ORF">F7725_002266</name>
</gene>
<name>A0A7J5Y432_DISMA</name>
<organism evidence="1 2">
    <name type="scientific">Dissostichus mawsoni</name>
    <name type="common">Antarctic cod</name>
    <dbReference type="NCBI Taxonomy" id="36200"/>
    <lineage>
        <taxon>Eukaryota</taxon>
        <taxon>Metazoa</taxon>
        <taxon>Chordata</taxon>
        <taxon>Craniata</taxon>
        <taxon>Vertebrata</taxon>
        <taxon>Euteleostomi</taxon>
        <taxon>Actinopterygii</taxon>
        <taxon>Neopterygii</taxon>
        <taxon>Teleostei</taxon>
        <taxon>Neoteleostei</taxon>
        <taxon>Acanthomorphata</taxon>
        <taxon>Eupercaria</taxon>
        <taxon>Perciformes</taxon>
        <taxon>Notothenioidei</taxon>
        <taxon>Nototheniidae</taxon>
        <taxon>Dissostichus</taxon>
    </lineage>
</organism>
<dbReference type="AlphaFoldDB" id="A0A7J5Y432"/>